<name>M9ZXM7_9LAMI</name>
<proteinExistence type="predicted"/>
<sequence>ECRIKVEDIWHRNEQDCCICCGQRSHQQGLHKQRRWCLLCRPGRYRPESGDVQVHQHSRRYQGSTQSQPFNPTHIRFGREHVLLRVERGYGEAHWVGQGRNHREDANRGDIRKLSPAQGLRRDDVIHDRL</sequence>
<evidence type="ECO:0000313" key="1">
    <source>
        <dbReference type="EMBL" id="AGK37837.1"/>
    </source>
</evidence>
<protein>
    <submittedName>
        <fullName evidence="1">Phytochrome A</fullName>
    </submittedName>
</protein>
<feature type="non-terminal residue" evidence="1">
    <location>
        <position position="1"/>
    </location>
</feature>
<accession>M9ZXM7</accession>
<gene>
    <name evidence="1" type="primary">phyA</name>
</gene>
<feature type="non-terminal residue" evidence="1">
    <location>
        <position position="130"/>
    </location>
</feature>
<reference evidence="1" key="1">
    <citation type="journal article" date="2013" name="Am. J. Bot.">
        <title>Phylogeny and origins of holoparasitism in Orobanchaceae.</title>
        <authorList>
            <person name="McNeal J.R."/>
            <person name="Bennett J.R."/>
            <person name="Wolfe A.D."/>
            <person name="Mathews S."/>
        </authorList>
    </citation>
    <scope>NUCLEOTIDE SEQUENCE</scope>
</reference>
<organism evidence="1">
    <name type="scientific">Cordylanthus ramosus</name>
    <dbReference type="NCBI Taxonomy" id="374705"/>
    <lineage>
        <taxon>Eukaryota</taxon>
        <taxon>Viridiplantae</taxon>
        <taxon>Streptophyta</taxon>
        <taxon>Embryophyta</taxon>
        <taxon>Tracheophyta</taxon>
        <taxon>Spermatophyta</taxon>
        <taxon>Magnoliopsida</taxon>
        <taxon>eudicotyledons</taxon>
        <taxon>Gunneridae</taxon>
        <taxon>Pentapetalae</taxon>
        <taxon>asterids</taxon>
        <taxon>lamiids</taxon>
        <taxon>Lamiales</taxon>
        <taxon>Orobanchaceae</taxon>
        <taxon>Pedicularideae</taxon>
        <taxon>Castillejinae</taxon>
        <taxon>Cordylanthus</taxon>
    </lineage>
</organism>
<dbReference type="EMBL" id="KC556900">
    <property type="protein sequence ID" value="AGK37837.1"/>
    <property type="molecule type" value="Genomic_DNA"/>
</dbReference>
<dbReference type="AlphaFoldDB" id="M9ZXM7"/>